<name>A0A7X9RX18_9BACT</name>
<accession>A0A7X9RX18</accession>
<keyword evidence="3" id="KW-0732">Signal</keyword>
<evidence type="ECO:0000256" key="3">
    <source>
        <dbReference type="SAM" id="SignalP"/>
    </source>
</evidence>
<dbReference type="Gene3D" id="3.60.40.10">
    <property type="entry name" value="PPM-type phosphatase domain"/>
    <property type="match status" value="1"/>
</dbReference>
<dbReference type="Pfam" id="PF07228">
    <property type="entry name" value="SpoIIE"/>
    <property type="match status" value="1"/>
</dbReference>
<feature type="chain" id="PRO_5030748801" evidence="3">
    <location>
        <begin position="22"/>
        <end position="1060"/>
    </location>
</feature>
<feature type="signal peptide" evidence="3">
    <location>
        <begin position="1"/>
        <end position="21"/>
    </location>
</feature>
<dbReference type="AlphaFoldDB" id="A0A7X9RX18"/>
<comment type="caution">
    <text evidence="5">The sequence shown here is derived from an EMBL/GenBank/DDBJ whole genome shotgun (WGS) entry which is preliminary data.</text>
</comment>
<dbReference type="InterPro" id="IPR015943">
    <property type="entry name" value="WD40/YVTN_repeat-like_dom_sf"/>
</dbReference>
<dbReference type="Gene3D" id="2.130.10.10">
    <property type="entry name" value="YVTN repeat-like/Quinoprotein amine dehydrogenase"/>
    <property type="match status" value="2"/>
</dbReference>
<dbReference type="GO" id="GO:0016791">
    <property type="term" value="F:phosphatase activity"/>
    <property type="evidence" value="ECO:0007669"/>
    <property type="project" value="TreeGrafter"/>
</dbReference>
<organism evidence="5 6">
    <name type="scientific">Flammeovirga aprica JL-4</name>
    <dbReference type="NCBI Taxonomy" id="694437"/>
    <lineage>
        <taxon>Bacteria</taxon>
        <taxon>Pseudomonadati</taxon>
        <taxon>Bacteroidota</taxon>
        <taxon>Cytophagia</taxon>
        <taxon>Cytophagales</taxon>
        <taxon>Flammeovirgaceae</taxon>
        <taxon>Flammeovirga</taxon>
    </lineage>
</organism>
<keyword evidence="1" id="KW-0378">Hydrolase</keyword>
<dbReference type="InterPro" id="IPR013783">
    <property type="entry name" value="Ig-like_fold"/>
</dbReference>
<evidence type="ECO:0000256" key="1">
    <source>
        <dbReference type="ARBA" id="ARBA00022801"/>
    </source>
</evidence>
<dbReference type="PANTHER" id="PTHR43156">
    <property type="entry name" value="STAGE II SPORULATION PROTEIN E-RELATED"/>
    <property type="match status" value="1"/>
</dbReference>
<evidence type="ECO:0000259" key="4">
    <source>
        <dbReference type="Pfam" id="PF07228"/>
    </source>
</evidence>
<protein>
    <submittedName>
        <fullName evidence="5">SpoIIE family protein phosphatase</fullName>
    </submittedName>
</protein>
<evidence type="ECO:0000313" key="6">
    <source>
        <dbReference type="Proteomes" id="UP000576082"/>
    </source>
</evidence>
<reference evidence="5 6" key="1">
    <citation type="submission" date="2020-04" db="EMBL/GenBank/DDBJ databases">
        <title>Flammeovirga sp. SR4, a novel species isolated from seawater.</title>
        <authorList>
            <person name="Wang X."/>
        </authorList>
    </citation>
    <scope>NUCLEOTIDE SEQUENCE [LARGE SCALE GENOMIC DNA]</scope>
    <source>
        <strain evidence="5 6">ATCC 23126</strain>
    </source>
</reference>
<gene>
    <name evidence="5" type="ORF">HHU12_19545</name>
</gene>
<keyword evidence="6" id="KW-1185">Reference proteome</keyword>
<sequence>MWCICLLTVLSSLLYMQTVHAQWQKVTYNELNGLQNGLVKAICSDSLGFMWMATDDGLIRFDGTNFLQLEDELPSYYVKNVFTTSTGKTLATTDLGLVRVHTIPNNPSVELLIRGDNYASDTLMWYPKSIFESIDKKVWVCDNHAIYKLDSSLKILNRYQFSERDLPTNFQRSFAILEDPVLGVYAFSEAGYLYKYNSVQDTFKEVPLLGTNERINHAFFFKGKIIVATQSGVMEIILNKYGTEILSKKLIMPISASYIEKYNDEEWIAGAWNDGVYKVRVLKDEYLLEKMDFIKQKVVSSVFIDDSQNIWLATDNGAIYLKEQYFSAPYQKKANGYIQSIIEDDGKVIFTNGNTIFFCESETNHLLDEWTIPQQDGIVLRMIRIEEEYWFATNLGDFLVYSLEGKFLRKIECSEYGGAIYDVAYSPKYGLWYLQDHSGLYNLHRMQYPSSYDRSKGVEGKINTLEIIDGQLYLGGNTDEAYFYKFNDKTQKFDNLSKPVAVKRNVSIGVNDFVKDGDDFYFATNFGLATHTEDSLVECKVNNLNLGAVKAVVQDHRDKNVFWLTNSNGIVRIENWKDFLVFDEISGLPSKTMIYRGILLSEHDEIWVGTASGVGVSKKIVSIQATPAPIFTSIKNSIFNFNSQDRPEIPKSSYIEFEFASLSYPGNLIQYKIRYNQGEWKNLGWTNKFIVSGLKTGKYTLELMAKQTGEYHWSKPSRFYFVVSERWYRTWYGILGAFSVLFGGIFIVFKLYDEKNQHDKEILEKLVSERTEEVKQKNKILSNRELILKKQVSKFMNLNNVLEGKQKEMEEQLDYAHSLQSVVLPSTEKLNKYCQDSFVLFIPKQTVSGDFYWEKTFETTEVVISYYVVGDSIGHGIPGVIQSIIGLNMLNQVVHDHKVKTNEILEQMDAKLYEIAEKDPTMIGMDLVVLRVTKTADDIKVEFSGAKRPLFYIEEGQLFEVKGTRRAIGNEPQHVKAKGFKVHEMSFKKNTLLYLTSNGYYDQFNFKEKRIGISKFRDLLTGLSDINQLSEQKKWLNDYYLKWKGKAEQIDDITILGLKL</sequence>
<feature type="domain" description="PPM-type phosphatase" evidence="4">
    <location>
        <begin position="868"/>
        <end position="1059"/>
    </location>
</feature>
<evidence type="ECO:0000256" key="2">
    <source>
        <dbReference type="SAM" id="Phobius"/>
    </source>
</evidence>
<dbReference type="PANTHER" id="PTHR43156:SF9">
    <property type="entry name" value="HAMP DOMAIN-CONTAINING PROTEIN"/>
    <property type="match status" value="1"/>
</dbReference>
<dbReference type="Gene3D" id="2.60.40.10">
    <property type="entry name" value="Immunoglobulins"/>
    <property type="match status" value="1"/>
</dbReference>
<dbReference type="SUPFAM" id="SSF101898">
    <property type="entry name" value="NHL repeat"/>
    <property type="match status" value="1"/>
</dbReference>
<keyword evidence="2" id="KW-0812">Transmembrane</keyword>
<dbReference type="InterPro" id="IPR052016">
    <property type="entry name" value="Bact_Sigma-Reg"/>
</dbReference>
<dbReference type="InterPro" id="IPR036457">
    <property type="entry name" value="PPM-type-like_dom_sf"/>
</dbReference>
<dbReference type="Proteomes" id="UP000576082">
    <property type="component" value="Unassembled WGS sequence"/>
</dbReference>
<keyword evidence="2" id="KW-0472">Membrane</keyword>
<proteinExistence type="predicted"/>
<keyword evidence="2" id="KW-1133">Transmembrane helix</keyword>
<feature type="transmembrane region" description="Helical" evidence="2">
    <location>
        <begin position="731"/>
        <end position="752"/>
    </location>
</feature>
<evidence type="ECO:0000313" key="5">
    <source>
        <dbReference type="EMBL" id="NME70179.1"/>
    </source>
</evidence>
<dbReference type="InterPro" id="IPR001932">
    <property type="entry name" value="PPM-type_phosphatase-like_dom"/>
</dbReference>
<dbReference type="RefSeq" id="WP_169658421.1">
    <property type="nucleotide sequence ID" value="NZ_JABANE010000057.1"/>
</dbReference>
<dbReference type="EMBL" id="JABANE010000057">
    <property type="protein sequence ID" value="NME70179.1"/>
    <property type="molecule type" value="Genomic_DNA"/>
</dbReference>
<dbReference type="SUPFAM" id="SSF63829">
    <property type="entry name" value="Calcium-dependent phosphotriesterase"/>
    <property type="match status" value="1"/>
</dbReference>